<gene>
    <name evidence="4" type="ORF">GNP93_25870</name>
</gene>
<dbReference type="PANTHER" id="PTHR10357">
    <property type="entry name" value="ALPHA-AMYLASE FAMILY MEMBER"/>
    <property type="match status" value="1"/>
</dbReference>
<dbReference type="GO" id="GO:0016798">
    <property type="term" value="F:hydrolase activity, acting on glycosyl bonds"/>
    <property type="evidence" value="ECO:0007669"/>
    <property type="project" value="UniProtKB-KW"/>
</dbReference>
<evidence type="ECO:0000313" key="4">
    <source>
        <dbReference type="EMBL" id="MUG74019.1"/>
    </source>
</evidence>
<dbReference type="Gene3D" id="3.20.20.80">
    <property type="entry name" value="Glycosidases"/>
    <property type="match status" value="1"/>
</dbReference>
<evidence type="ECO:0000313" key="5">
    <source>
        <dbReference type="Proteomes" id="UP000450917"/>
    </source>
</evidence>
<sequence length="131" mass="15033">MPKLNTVHPEVKDYLLEGADYWIREVGIDGWRLAVANEVDHRFWREFRMRVKDAKPDAFIVGDVWSNGSRWLGGDQFDSVINYPFRSIAIAFLSGSGMDGQLFAGSINARKFDFQVLSLHIKADKPEYYST</sequence>
<evidence type="ECO:0000259" key="3">
    <source>
        <dbReference type="Pfam" id="PF00128"/>
    </source>
</evidence>
<dbReference type="SUPFAM" id="SSF51445">
    <property type="entry name" value="(Trans)glycosidases"/>
    <property type="match status" value="1"/>
</dbReference>
<dbReference type="InterPro" id="IPR006047">
    <property type="entry name" value="GH13_cat_dom"/>
</dbReference>
<dbReference type="Proteomes" id="UP000450917">
    <property type="component" value="Unassembled WGS sequence"/>
</dbReference>
<feature type="domain" description="Glycosyl hydrolase family 13 catalytic" evidence="3">
    <location>
        <begin position="1"/>
        <end position="99"/>
    </location>
</feature>
<keyword evidence="5" id="KW-1185">Reference proteome</keyword>
<dbReference type="Pfam" id="PF00128">
    <property type="entry name" value="Alpha-amylase"/>
    <property type="match status" value="1"/>
</dbReference>
<dbReference type="RefSeq" id="WP_155615823.1">
    <property type="nucleotide sequence ID" value="NZ_WNZX01000040.1"/>
</dbReference>
<name>A0A7X3CWC3_9BACL</name>
<keyword evidence="1" id="KW-0378">Hydrolase</keyword>
<keyword evidence="2" id="KW-0326">Glycosidase</keyword>
<dbReference type="PANTHER" id="PTHR10357:SF210">
    <property type="entry name" value="MALTODEXTRIN GLUCOSIDASE"/>
    <property type="match status" value="1"/>
</dbReference>
<dbReference type="AlphaFoldDB" id="A0A7X3CWC3"/>
<dbReference type="GO" id="GO:0005975">
    <property type="term" value="P:carbohydrate metabolic process"/>
    <property type="evidence" value="ECO:0007669"/>
    <property type="project" value="InterPro"/>
</dbReference>
<evidence type="ECO:0000256" key="2">
    <source>
        <dbReference type="ARBA" id="ARBA00023295"/>
    </source>
</evidence>
<protein>
    <recommendedName>
        <fullName evidence="3">Glycosyl hydrolase family 13 catalytic domain-containing protein</fullName>
    </recommendedName>
</protein>
<proteinExistence type="predicted"/>
<comment type="caution">
    <text evidence="4">The sequence shown here is derived from an EMBL/GenBank/DDBJ whole genome shotgun (WGS) entry which is preliminary data.</text>
</comment>
<accession>A0A7X3CWC3</accession>
<dbReference type="InterPro" id="IPR017853">
    <property type="entry name" value="GH"/>
</dbReference>
<organism evidence="4 5">
    <name type="scientific">Paenibacillus validus</name>
    <dbReference type="NCBI Taxonomy" id="44253"/>
    <lineage>
        <taxon>Bacteria</taxon>
        <taxon>Bacillati</taxon>
        <taxon>Bacillota</taxon>
        <taxon>Bacilli</taxon>
        <taxon>Bacillales</taxon>
        <taxon>Paenibacillaceae</taxon>
        <taxon>Paenibacillus</taxon>
    </lineage>
</organism>
<dbReference type="EMBL" id="WNZX01000040">
    <property type="protein sequence ID" value="MUG74019.1"/>
    <property type="molecule type" value="Genomic_DNA"/>
</dbReference>
<evidence type="ECO:0000256" key="1">
    <source>
        <dbReference type="ARBA" id="ARBA00022801"/>
    </source>
</evidence>
<reference evidence="4 5" key="1">
    <citation type="submission" date="2019-11" db="EMBL/GenBank/DDBJ databases">
        <title>Draft genome sequences of five Paenibacillus species of dairy origin.</title>
        <authorList>
            <person name="Olajide A.M."/>
            <person name="Chen S."/>
            <person name="Lapointe G."/>
        </authorList>
    </citation>
    <scope>NUCLEOTIDE SEQUENCE [LARGE SCALE GENOMIC DNA]</scope>
    <source>
        <strain evidence="4 5">2CS3</strain>
    </source>
</reference>